<keyword evidence="2" id="KW-1185">Reference proteome</keyword>
<dbReference type="Proteomes" id="UP000789901">
    <property type="component" value="Unassembled WGS sequence"/>
</dbReference>
<accession>A0ABN7V912</accession>
<gene>
    <name evidence="1" type="ORF">GMARGA_LOCUS15869</name>
</gene>
<proteinExistence type="predicted"/>
<dbReference type="EMBL" id="CAJVQB010011197">
    <property type="protein sequence ID" value="CAG8745901.1"/>
    <property type="molecule type" value="Genomic_DNA"/>
</dbReference>
<name>A0ABN7V912_GIGMA</name>
<feature type="non-terminal residue" evidence="1">
    <location>
        <position position="1"/>
    </location>
</feature>
<evidence type="ECO:0000313" key="2">
    <source>
        <dbReference type="Proteomes" id="UP000789901"/>
    </source>
</evidence>
<evidence type="ECO:0000313" key="1">
    <source>
        <dbReference type="EMBL" id="CAG8745901.1"/>
    </source>
</evidence>
<comment type="caution">
    <text evidence="1">The sequence shown here is derived from an EMBL/GenBank/DDBJ whole genome shotgun (WGS) entry which is preliminary data.</text>
</comment>
<protein>
    <submittedName>
        <fullName evidence="1">45674_t:CDS:1</fullName>
    </submittedName>
</protein>
<reference evidence="1 2" key="1">
    <citation type="submission" date="2021-06" db="EMBL/GenBank/DDBJ databases">
        <authorList>
            <person name="Kallberg Y."/>
            <person name="Tangrot J."/>
            <person name="Rosling A."/>
        </authorList>
    </citation>
    <scope>NUCLEOTIDE SEQUENCE [LARGE SCALE GENOMIC DNA]</scope>
    <source>
        <strain evidence="1 2">120-4 pot B 10/14</strain>
    </source>
</reference>
<sequence length="105" mass="12166">EISQNTESKGPSKSFVWDNFRREGIKSTCEFKLDDGEECGVSYFDGSTTSNLINHLARKHRIFKDGSCYPSRIIKNQFFRTEKEYELIQQNLISLLSMTHSHLIS</sequence>
<organism evidence="1 2">
    <name type="scientific">Gigaspora margarita</name>
    <dbReference type="NCBI Taxonomy" id="4874"/>
    <lineage>
        <taxon>Eukaryota</taxon>
        <taxon>Fungi</taxon>
        <taxon>Fungi incertae sedis</taxon>
        <taxon>Mucoromycota</taxon>
        <taxon>Glomeromycotina</taxon>
        <taxon>Glomeromycetes</taxon>
        <taxon>Diversisporales</taxon>
        <taxon>Gigasporaceae</taxon>
        <taxon>Gigaspora</taxon>
    </lineage>
</organism>